<sequence length="81" mass="9208">MKYTVTFIALLLSGCASQQQTGEFEDVVIADHHCPGEIDRSYNTTIYSSDEPEKVGKTEVITRCNPVKTETEFERDLKQKH</sequence>
<dbReference type="EMBL" id="LJTC01000008">
    <property type="protein sequence ID" value="KPM83041.1"/>
    <property type="molecule type" value="Genomic_DNA"/>
</dbReference>
<evidence type="ECO:0000313" key="2">
    <source>
        <dbReference type="Proteomes" id="UP000050378"/>
    </source>
</evidence>
<dbReference type="AlphaFoldDB" id="A0A0P7DUY5"/>
<accession>A0A0P7DUY5</accession>
<proteinExistence type="predicted"/>
<dbReference type="PROSITE" id="PS51257">
    <property type="entry name" value="PROKAR_LIPOPROTEIN"/>
    <property type="match status" value="1"/>
</dbReference>
<dbReference type="STRING" id="570156.AOG27_13275"/>
<dbReference type="PATRIC" id="fig|570156.3.peg.3758"/>
<dbReference type="Proteomes" id="UP000050378">
    <property type="component" value="Unassembled WGS sequence"/>
</dbReference>
<evidence type="ECO:0008006" key="3">
    <source>
        <dbReference type="Google" id="ProtNLM"/>
    </source>
</evidence>
<name>A0A0P7DUY5_9GAMM</name>
<comment type="caution">
    <text evidence="1">The sequence shown here is derived from an EMBL/GenBank/DDBJ whole genome shotgun (WGS) entry which is preliminary data.</text>
</comment>
<reference evidence="1 2" key="1">
    <citation type="submission" date="2015-09" db="EMBL/GenBank/DDBJ databases">
        <title>Draft Genome Sequence of Pseudoalteromonas lipolytica UCD-48B.</title>
        <authorList>
            <person name="Krusor M."/>
            <person name="Coil D.A."/>
            <person name="Lang J.M."/>
            <person name="Eisen J.A."/>
            <person name="Alexiev A."/>
        </authorList>
    </citation>
    <scope>NUCLEOTIDE SEQUENCE [LARGE SCALE GENOMIC DNA]</scope>
    <source>
        <strain evidence="1 2">UCD-48B</strain>
    </source>
</reference>
<gene>
    <name evidence="1" type="ORF">AOG27_13275</name>
</gene>
<protein>
    <recommendedName>
        <fullName evidence="3">Lipoprotein</fullName>
    </recommendedName>
</protein>
<organism evidence="1 2">
    <name type="scientific">Pseudoalteromonas lipolytica</name>
    <dbReference type="NCBI Taxonomy" id="570156"/>
    <lineage>
        <taxon>Bacteria</taxon>
        <taxon>Pseudomonadati</taxon>
        <taxon>Pseudomonadota</taxon>
        <taxon>Gammaproteobacteria</taxon>
        <taxon>Alteromonadales</taxon>
        <taxon>Pseudoalteromonadaceae</taxon>
        <taxon>Pseudoalteromonas</taxon>
    </lineage>
</organism>
<dbReference type="RefSeq" id="WP_054553496.1">
    <property type="nucleotide sequence ID" value="NZ_LJTC01000008.1"/>
</dbReference>
<dbReference type="OrthoDB" id="6299424at2"/>
<evidence type="ECO:0000313" key="1">
    <source>
        <dbReference type="EMBL" id="KPM83041.1"/>
    </source>
</evidence>